<proteinExistence type="predicted"/>
<dbReference type="Proteomes" id="UP000199183">
    <property type="component" value="Unassembled WGS sequence"/>
</dbReference>
<accession>A0A1H4K287</accession>
<evidence type="ECO:0000313" key="2">
    <source>
        <dbReference type="Proteomes" id="UP000199183"/>
    </source>
</evidence>
<organism evidence="1 2">
    <name type="scientific">Paramicrobacterium humi</name>
    <dbReference type="NCBI Taxonomy" id="640635"/>
    <lineage>
        <taxon>Bacteria</taxon>
        <taxon>Bacillati</taxon>
        <taxon>Actinomycetota</taxon>
        <taxon>Actinomycetes</taxon>
        <taxon>Micrococcales</taxon>
        <taxon>Microbacteriaceae</taxon>
        <taxon>Paramicrobacterium</taxon>
    </lineage>
</organism>
<reference evidence="1 2" key="1">
    <citation type="submission" date="2016-10" db="EMBL/GenBank/DDBJ databases">
        <authorList>
            <person name="de Groot N.N."/>
        </authorList>
    </citation>
    <scope>NUCLEOTIDE SEQUENCE [LARGE SCALE GENOMIC DNA]</scope>
    <source>
        <strain evidence="1 2">DSM 21799</strain>
    </source>
</reference>
<evidence type="ECO:0000313" key="1">
    <source>
        <dbReference type="EMBL" id="SEB52669.1"/>
    </source>
</evidence>
<sequence length="40" mass="4321">MSLLLAWNGQFPVRYVSSNQAASGIYGITHANEAAPDQEI</sequence>
<gene>
    <name evidence="1" type="ORF">SAMN04489806_0981</name>
</gene>
<keyword evidence="2" id="KW-1185">Reference proteome</keyword>
<dbReference type="EMBL" id="FNRY01000001">
    <property type="protein sequence ID" value="SEB52669.1"/>
    <property type="molecule type" value="Genomic_DNA"/>
</dbReference>
<dbReference type="AlphaFoldDB" id="A0A1H4K287"/>
<protein>
    <submittedName>
        <fullName evidence="1">Uncharacterized protein</fullName>
    </submittedName>
</protein>
<name>A0A1H4K287_9MICO</name>